<feature type="compositionally biased region" description="Pro residues" evidence="1">
    <location>
        <begin position="47"/>
        <end position="61"/>
    </location>
</feature>
<accession>A0A5M6IWS4</accession>
<dbReference type="OrthoDB" id="6121320at2"/>
<evidence type="ECO:0000256" key="1">
    <source>
        <dbReference type="SAM" id="MobiDB-lite"/>
    </source>
</evidence>
<keyword evidence="3" id="KW-1185">Reference proteome</keyword>
<protein>
    <submittedName>
        <fullName evidence="2">Pilus assembly protein PilP</fullName>
    </submittedName>
</protein>
<dbReference type="Proteomes" id="UP000325255">
    <property type="component" value="Unassembled WGS sequence"/>
</dbReference>
<gene>
    <name evidence="2" type="ORF">F1189_08555</name>
</gene>
<reference evidence="2 3" key="1">
    <citation type="submission" date="2019-09" db="EMBL/GenBank/DDBJ databases">
        <title>Genome sequence of Rhodovastum atsumiense, a diverse member of the Acetobacteraceae family of non-sulfur purple photosynthetic bacteria.</title>
        <authorList>
            <person name="Meyer T."/>
            <person name="Kyndt J."/>
        </authorList>
    </citation>
    <scope>NUCLEOTIDE SEQUENCE [LARGE SCALE GENOMIC DNA]</scope>
    <source>
        <strain evidence="2 3">DSM 21279</strain>
    </source>
</reference>
<feature type="region of interest" description="Disordered" evidence="1">
    <location>
        <begin position="47"/>
        <end position="80"/>
    </location>
</feature>
<proteinExistence type="predicted"/>
<dbReference type="RefSeq" id="WP_150040309.1">
    <property type="nucleotide sequence ID" value="NZ_OW485601.1"/>
</dbReference>
<evidence type="ECO:0000313" key="3">
    <source>
        <dbReference type="Proteomes" id="UP000325255"/>
    </source>
</evidence>
<sequence length="184" mass="18969">MKLSPSMPDGALPRVCLAGAGRRRGRSRCLSATMLLLVVLQATATAAPPPGQAVPPLPADPAPAEERPEEAAGAPGPLRNPFAPSARVLGLSGKSALTGNADFRPNPGAMRLPKLKLRGLVQGKSKGGIVALLEVEKVGVYLVQIGDIIGLPGGSNETVLKVREITELSLIVEVGSLGQLIIIR</sequence>
<name>A0A5M6IWS4_9PROT</name>
<dbReference type="EMBL" id="VWPK01000010">
    <property type="protein sequence ID" value="KAA5612776.1"/>
    <property type="molecule type" value="Genomic_DNA"/>
</dbReference>
<dbReference type="AlphaFoldDB" id="A0A5M6IWS4"/>
<organism evidence="2 3">
    <name type="scientific">Rhodovastum atsumiense</name>
    <dbReference type="NCBI Taxonomy" id="504468"/>
    <lineage>
        <taxon>Bacteria</taxon>
        <taxon>Pseudomonadati</taxon>
        <taxon>Pseudomonadota</taxon>
        <taxon>Alphaproteobacteria</taxon>
        <taxon>Acetobacterales</taxon>
        <taxon>Acetobacteraceae</taxon>
        <taxon>Rhodovastum</taxon>
    </lineage>
</organism>
<evidence type="ECO:0000313" key="2">
    <source>
        <dbReference type="EMBL" id="KAA5612776.1"/>
    </source>
</evidence>
<comment type="caution">
    <text evidence="2">The sequence shown here is derived from an EMBL/GenBank/DDBJ whole genome shotgun (WGS) entry which is preliminary data.</text>
</comment>